<dbReference type="InterPro" id="IPR007165">
    <property type="entry name" value="Phage_holin_4_2"/>
</dbReference>
<dbReference type="Proteomes" id="UP001196870">
    <property type="component" value="Unassembled WGS sequence"/>
</dbReference>
<evidence type="ECO:0000256" key="1">
    <source>
        <dbReference type="SAM" id="Phobius"/>
    </source>
</evidence>
<dbReference type="Pfam" id="PF04020">
    <property type="entry name" value="Phage_holin_4_2"/>
    <property type="match status" value="1"/>
</dbReference>
<proteinExistence type="predicted"/>
<comment type="caution">
    <text evidence="2">The sequence shown here is derived from an EMBL/GenBank/DDBJ whole genome shotgun (WGS) entry which is preliminary data.</text>
</comment>
<keyword evidence="1" id="KW-0812">Transmembrane</keyword>
<sequence length="116" mass="12224">MGFLIHTLVTAFAFWCTTQLISGISFSGPLNMIIAAVVFGIVNALIRPIALVLSLPLTILTLGLFILVVNAAMLWLTAKLMPGMQIASFGAAFLGAIIIAIVSWIVGRLVAGQQLA</sequence>
<feature type="transmembrane region" description="Helical" evidence="1">
    <location>
        <begin position="30"/>
        <end position="50"/>
    </location>
</feature>
<gene>
    <name evidence="2" type="ORF">GXW71_15595</name>
</gene>
<name>A0ABS5EZS3_9PROT</name>
<evidence type="ECO:0000313" key="3">
    <source>
        <dbReference type="Proteomes" id="UP001196870"/>
    </source>
</evidence>
<keyword evidence="1" id="KW-1133">Transmembrane helix</keyword>
<dbReference type="EMBL" id="JAAGBB010000017">
    <property type="protein sequence ID" value="MBR0665782.1"/>
    <property type="molecule type" value="Genomic_DNA"/>
</dbReference>
<organism evidence="2 3">
    <name type="scientific">Plastoroseomonas hellenica</name>
    <dbReference type="NCBI Taxonomy" id="2687306"/>
    <lineage>
        <taxon>Bacteria</taxon>
        <taxon>Pseudomonadati</taxon>
        <taxon>Pseudomonadota</taxon>
        <taxon>Alphaproteobacteria</taxon>
        <taxon>Acetobacterales</taxon>
        <taxon>Acetobacteraceae</taxon>
        <taxon>Plastoroseomonas</taxon>
    </lineage>
</organism>
<keyword evidence="3" id="KW-1185">Reference proteome</keyword>
<feature type="transmembrane region" description="Helical" evidence="1">
    <location>
        <begin position="57"/>
        <end position="78"/>
    </location>
</feature>
<evidence type="ECO:0000313" key="2">
    <source>
        <dbReference type="EMBL" id="MBR0665782.1"/>
    </source>
</evidence>
<dbReference type="RefSeq" id="WP_211853450.1">
    <property type="nucleotide sequence ID" value="NZ_JAAGBB010000017.1"/>
</dbReference>
<feature type="transmembrane region" description="Helical" evidence="1">
    <location>
        <begin position="84"/>
        <end position="106"/>
    </location>
</feature>
<reference evidence="3" key="1">
    <citation type="journal article" date="2021" name="Syst. Appl. Microbiol.">
        <title>Roseomonas hellenica sp. nov., isolated from roots of wild-growing Alkanna tinctoria.</title>
        <authorList>
            <person name="Rat A."/>
            <person name="Naranjo H.D."/>
            <person name="Lebbe L."/>
            <person name="Cnockaert M."/>
            <person name="Krigas N."/>
            <person name="Grigoriadou K."/>
            <person name="Maloupa E."/>
            <person name="Willems A."/>
        </authorList>
    </citation>
    <scope>NUCLEOTIDE SEQUENCE [LARGE SCALE GENOMIC DNA]</scope>
    <source>
        <strain evidence="3">LMG 31523</strain>
    </source>
</reference>
<keyword evidence="1" id="KW-0472">Membrane</keyword>
<dbReference type="PANTHER" id="PTHR37309">
    <property type="entry name" value="SLR0284 PROTEIN"/>
    <property type="match status" value="1"/>
</dbReference>
<protein>
    <submittedName>
        <fullName evidence="2">Phage holin family protein</fullName>
    </submittedName>
</protein>
<dbReference type="PANTHER" id="PTHR37309:SF1">
    <property type="entry name" value="SLR0284 PROTEIN"/>
    <property type="match status" value="1"/>
</dbReference>
<accession>A0ABS5EZS3</accession>